<evidence type="ECO:0000256" key="5">
    <source>
        <dbReference type="ARBA" id="ARBA00023277"/>
    </source>
</evidence>
<organism evidence="7 8">
    <name type="scientific">Acidihalobacter aeolianus</name>
    <dbReference type="NCBI Taxonomy" id="2792603"/>
    <lineage>
        <taxon>Bacteria</taxon>
        <taxon>Pseudomonadati</taxon>
        <taxon>Pseudomonadota</taxon>
        <taxon>Gammaproteobacteria</taxon>
        <taxon>Chromatiales</taxon>
        <taxon>Ectothiorhodospiraceae</taxon>
        <taxon>Acidihalobacter</taxon>
    </lineage>
</organism>
<keyword evidence="4" id="KW-0378">Hydrolase</keyword>
<evidence type="ECO:0000256" key="2">
    <source>
        <dbReference type="ARBA" id="ARBA00007671"/>
    </source>
</evidence>
<comment type="similarity">
    <text evidence="2">Belongs to the glycosyl hydrolase 100 family.</text>
</comment>
<dbReference type="InterPro" id="IPR008928">
    <property type="entry name" value="6-hairpin_glycosidase_sf"/>
</dbReference>
<dbReference type="Gene3D" id="1.50.10.10">
    <property type="match status" value="1"/>
</dbReference>
<keyword evidence="5" id="KW-0119">Carbohydrate metabolism</keyword>
<evidence type="ECO:0000313" key="7">
    <source>
        <dbReference type="EMBL" id="AOV18598.1"/>
    </source>
</evidence>
<name>A0A1D8KCA9_9GAMM</name>
<reference evidence="7 8" key="1">
    <citation type="submission" date="2016-09" db="EMBL/GenBank/DDBJ databases">
        <title>Acidihalobacter prosperus V6 (DSM14174).</title>
        <authorList>
            <person name="Khaleque H.N."/>
            <person name="Ramsay J.P."/>
            <person name="Murphy R.J.T."/>
            <person name="Kaksonen A.H."/>
            <person name="Boxall N.J."/>
            <person name="Watkin E.L.J."/>
        </authorList>
    </citation>
    <scope>NUCLEOTIDE SEQUENCE [LARGE SCALE GENOMIC DNA]</scope>
    <source>
        <strain evidence="7 8">V6</strain>
    </source>
</reference>
<dbReference type="GO" id="GO:0033926">
    <property type="term" value="F:endo-alpha-N-acetylgalactosaminidase activity"/>
    <property type="evidence" value="ECO:0007669"/>
    <property type="project" value="InterPro"/>
</dbReference>
<dbReference type="Proteomes" id="UP000095342">
    <property type="component" value="Chromosome"/>
</dbReference>
<proteinExistence type="inferred from homology"/>
<keyword evidence="6" id="KW-0326">Glycosidase</keyword>
<sequence length="469" mass="52643">METLAEASARRLLTESLIHLNGEAVGTRAALSAWTAAENYADCFIRDFVPSALVFLQAGREDVVRNFLRVALRIRDLQEEMEGHRGLPRVMPASFRVERLSDGRETLHADFGDRAIGRVAPVDSMMWWVLLLQAYVSKTGDRALAADPAFQRGMQSILGVLLNDRFEVFPTLLVPDGSFMIDRRMGVYGHPLEIQALFFGSLNALSALLVPTDTLAPMLEQAAKRRAQLTEYVRQFYWLDMTRLNEIHRYETEAFGQDAANPLNIYPESIPDWVVDWLPDRGGYLLGNLGPGRMDFRFFAFGNLLAVIFGLATQAQAEAIMNLYEAQWSDLVGRMPVKLIYPAMAGLEWQLLTGSDPKNTPWSYHNGGNWPALLWAFVGAAMRAGRGDLARRALDIAEPRLLADDWPEYYDGRNGRLIGRRANTRQTWSGAALLVAHGLLREPGQLDFWMAPDEVGGWQSEVELAKMPE</sequence>
<comment type="catalytic activity">
    <reaction evidence="1">
        <text>Hydrolysis of terminal non-reducing beta-D-fructofuranoside residues in beta-D-fructofuranosides.</text>
        <dbReference type="EC" id="3.2.1.26"/>
    </reaction>
</comment>
<dbReference type="RefSeq" id="WP_070074122.1">
    <property type="nucleotide sequence ID" value="NZ_CP017448.1"/>
</dbReference>
<protein>
    <recommendedName>
        <fullName evidence="3">beta-fructofuranosidase</fullName>
        <ecNumber evidence="3">3.2.1.26</ecNumber>
    </recommendedName>
</protein>
<dbReference type="PANTHER" id="PTHR31916">
    <property type="match status" value="1"/>
</dbReference>
<evidence type="ECO:0000256" key="1">
    <source>
        <dbReference type="ARBA" id="ARBA00000094"/>
    </source>
</evidence>
<dbReference type="KEGG" id="aaeo:BJI67_11620"/>
<evidence type="ECO:0000256" key="4">
    <source>
        <dbReference type="ARBA" id="ARBA00022801"/>
    </source>
</evidence>
<gene>
    <name evidence="7" type="ORF">BJI67_11620</name>
</gene>
<keyword evidence="8" id="KW-1185">Reference proteome</keyword>
<dbReference type="AlphaFoldDB" id="A0A1D8KCA9"/>
<dbReference type="SUPFAM" id="SSF48208">
    <property type="entry name" value="Six-hairpin glycosidases"/>
    <property type="match status" value="1"/>
</dbReference>
<evidence type="ECO:0000313" key="8">
    <source>
        <dbReference type="Proteomes" id="UP000095342"/>
    </source>
</evidence>
<dbReference type="EMBL" id="CP017448">
    <property type="protein sequence ID" value="AOV18598.1"/>
    <property type="molecule type" value="Genomic_DNA"/>
</dbReference>
<evidence type="ECO:0000256" key="6">
    <source>
        <dbReference type="ARBA" id="ARBA00023295"/>
    </source>
</evidence>
<dbReference type="InterPro" id="IPR024746">
    <property type="entry name" value="Glyco_hydro_100"/>
</dbReference>
<dbReference type="EC" id="3.2.1.26" evidence="3"/>
<dbReference type="GO" id="GO:0005987">
    <property type="term" value="P:sucrose catabolic process"/>
    <property type="evidence" value="ECO:0007669"/>
    <property type="project" value="TreeGrafter"/>
</dbReference>
<dbReference type="InterPro" id="IPR012341">
    <property type="entry name" value="6hp_glycosidase-like_sf"/>
</dbReference>
<dbReference type="Pfam" id="PF12899">
    <property type="entry name" value="Glyco_hydro_100"/>
    <property type="match status" value="1"/>
</dbReference>
<dbReference type="GO" id="GO:0004575">
    <property type="term" value="F:sucrose alpha-glucosidase activity"/>
    <property type="evidence" value="ECO:0007669"/>
    <property type="project" value="TreeGrafter"/>
</dbReference>
<evidence type="ECO:0000256" key="3">
    <source>
        <dbReference type="ARBA" id="ARBA00012758"/>
    </source>
</evidence>
<accession>A0A1D8KCA9</accession>
<dbReference type="PANTHER" id="PTHR31916:SF28">
    <property type="entry name" value="NEUTRAL_ALKALINE INVERTASE 3, CHLOROPLASTIC"/>
    <property type="match status" value="1"/>
</dbReference>